<dbReference type="AlphaFoldDB" id="A0A7S9Q3Q6"/>
<sequence>MSTPTGFEAVCEHVSSETAQIKVFGLRVLNASSAFLADLVPGRHVALQATDLSGARQQRLYSITRRLGNDQFELAIKREGRGGVSDQLHATCQPGSRFDVQFAAGDITLASVQACRHVGLLAGGIGITLPIALLRGLHERALRGLNVPQVSLLLCVPSIADIPFLHELLQLELSCPWFDLQVFVTREAVHGKGHFKAGRPQAQDLQALGNPDSVVICGSHGFAQGMREHLLALFPTCTLLIESFTPPAASAPATPDDALAQSPLRLHLQHNDQVLEPAAGKSLLEMLETSGIAVRSLCRAGICGHCRLKVSEGEYSVEPDFCLTDQDKRDGHALACCTFPKAGTIKVDLNPTA</sequence>
<dbReference type="CDD" id="cd00207">
    <property type="entry name" value="fer2"/>
    <property type="match status" value="1"/>
</dbReference>
<dbReference type="Gene3D" id="2.40.30.10">
    <property type="entry name" value="Translation factors"/>
    <property type="match status" value="1"/>
</dbReference>
<dbReference type="PROSITE" id="PS51085">
    <property type="entry name" value="2FE2S_FER_2"/>
    <property type="match status" value="1"/>
</dbReference>
<organism evidence="5 6">
    <name type="scientific">Pseudomonas fulva</name>
    <dbReference type="NCBI Taxonomy" id="47880"/>
    <lineage>
        <taxon>Bacteria</taxon>
        <taxon>Pseudomonadati</taxon>
        <taxon>Pseudomonadota</taxon>
        <taxon>Gammaproteobacteria</taxon>
        <taxon>Pseudomonadales</taxon>
        <taxon>Pseudomonadaceae</taxon>
        <taxon>Pseudomonas</taxon>
    </lineage>
</organism>
<evidence type="ECO:0000256" key="1">
    <source>
        <dbReference type="ARBA" id="ARBA00023014"/>
    </source>
</evidence>
<dbReference type="GO" id="GO:0051536">
    <property type="term" value="F:iron-sulfur cluster binding"/>
    <property type="evidence" value="ECO:0007669"/>
    <property type="project" value="UniProtKB-KW"/>
</dbReference>
<evidence type="ECO:0000259" key="3">
    <source>
        <dbReference type="PROSITE" id="PS51085"/>
    </source>
</evidence>
<evidence type="ECO:0000259" key="4">
    <source>
        <dbReference type="PROSITE" id="PS51384"/>
    </source>
</evidence>
<dbReference type="InterPro" id="IPR036010">
    <property type="entry name" value="2Fe-2S_ferredoxin-like_sf"/>
</dbReference>
<evidence type="ECO:0000313" key="5">
    <source>
        <dbReference type="EMBL" id="QPH49828.1"/>
    </source>
</evidence>
<keyword evidence="1" id="KW-0411">Iron-sulfur</keyword>
<evidence type="ECO:0000256" key="2">
    <source>
        <dbReference type="ARBA" id="ARBA00034078"/>
    </source>
</evidence>
<feature type="domain" description="FAD-binding FR-type" evidence="4">
    <location>
        <begin position="4"/>
        <end position="110"/>
    </location>
</feature>
<dbReference type="PANTHER" id="PTHR47354">
    <property type="entry name" value="NADH OXIDOREDUCTASE HCR"/>
    <property type="match status" value="1"/>
</dbReference>
<dbReference type="PANTHER" id="PTHR47354:SF5">
    <property type="entry name" value="PROTEIN RFBI"/>
    <property type="match status" value="1"/>
</dbReference>
<dbReference type="GO" id="GO:0016491">
    <property type="term" value="F:oxidoreductase activity"/>
    <property type="evidence" value="ECO:0007669"/>
    <property type="project" value="InterPro"/>
</dbReference>
<dbReference type="Pfam" id="PF00970">
    <property type="entry name" value="FAD_binding_6"/>
    <property type="match status" value="1"/>
</dbReference>
<reference evidence="5 6" key="1">
    <citation type="submission" date="2020-11" db="EMBL/GenBank/DDBJ databases">
        <title>Pseudomonas fulva producing VIM-24.</title>
        <authorList>
            <person name="Liu S."/>
        </authorList>
    </citation>
    <scope>NUCLEOTIDE SEQUENCE [LARGE SCALE GENOMIC DNA]</scope>
    <source>
        <strain evidence="5 6">ZDHY414</strain>
    </source>
</reference>
<dbReference type="EMBL" id="CP064946">
    <property type="protein sequence ID" value="QPH49828.1"/>
    <property type="molecule type" value="Genomic_DNA"/>
</dbReference>
<dbReference type="SUPFAM" id="SSF63380">
    <property type="entry name" value="Riboflavin synthase domain-like"/>
    <property type="match status" value="1"/>
</dbReference>
<dbReference type="InterPro" id="IPR017938">
    <property type="entry name" value="Riboflavin_synthase-like_b-brl"/>
</dbReference>
<feature type="domain" description="2Fe-2S ferredoxin-type" evidence="3">
    <location>
        <begin position="264"/>
        <end position="353"/>
    </location>
</feature>
<evidence type="ECO:0000313" key="6">
    <source>
        <dbReference type="Proteomes" id="UP000594430"/>
    </source>
</evidence>
<dbReference type="Proteomes" id="UP000594430">
    <property type="component" value="Chromosome"/>
</dbReference>
<dbReference type="InterPro" id="IPR012675">
    <property type="entry name" value="Beta-grasp_dom_sf"/>
</dbReference>
<dbReference type="InterPro" id="IPR017927">
    <property type="entry name" value="FAD-bd_FR_type"/>
</dbReference>
<accession>A0A7S9Q3Q6</accession>
<name>A0A7S9Q3Q6_9PSED</name>
<dbReference type="PROSITE" id="PS51384">
    <property type="entry name" value="FAD_FR"/>
    <property type="match status" value="1"/>
</dbReference>
<protein>
    <submittedName>
        <fullName evidence="5">Iron-sulfur cluster-binding domain-containing protein</fullName>
    </submittedName>
</protein>
<gene>
    <name evidence="5" type="ORF">IZU98_03605</name>
</gene>
<keyword evidence="1" id="KW-0408">Iron</keyword>
<comment type="cofactor">
    <cofactor evidence="2">
        <name>[2Fe-2S] cluster</name>
        <dbReference type="ChEBI" id="CHEBI:190135"/>
    </cofactor>
</comment>
<dbReference type="Gene3D" id="3.10.20.30">
    <property type="match status" value="1"/>
</dbReference>
<dbReference type="SUPFAM" id="SSF54292">
    <property type="entry name" value="2Fe-2S ferredoxin-like"/>
    <property type="match status" value="1"/>
</dbReference>
<dbReference type="InterPro" id="IPR050415">
    <property type="entry name" value="MRET"/>
</dbReference>
<dbReference type="RefSeq" id="WP_196110429.1">
    <property type="nucleotide sequence ID" value="NZ_CP064943.1"/>
</dbReference>
<dbReference type="InterPro" id="IPR001041">
    <property type="entry name" value="2Fe-2S_ferredoxin-type"/>
</dbReference>
<dbReference type="Pfam" id="PF00111">
    <property type="entry name" value="Fer2"/>
    <property type="match status" value="1"/>
</dbReference>
<proteinExistence type="predicted"/>
<dbReference type="InterPro" id="IPR008333">
    <property type="entry name" value="Cbr1-like_FAD-bd_dom"/>
</dbReference>
<dbReference type="Gene3D" id="3.40.50.80">
    <property type="entry name" value="Nucleotide-binding domain of ferredoxin-NADP reductase (FNR) module"/>
    <property type="match status" value="1"/>
</dbReference>
<dbReference type="SUPFAM" id="SSF52343">
    <property type="entry name" value="Ferredoxin reductase-like, C-terminal NADP-linked domain"/>
    <property type="match status" value="1"/>
</dbReference>
<keyword evidence="1" id="KW-0479">Metal-binding</keyword>
<dbReference type="InterPro" id="IPR039261">
    <property type="entry name" value="FNR_nucleotide-bd"/>
</dbReference>